<evidence type="ECO:0000259" key="2">
    <source>
        <dbReference type="Pfam" id="PF01048"/>
    </source>
</evidence>
<dbReference type="InterPro" id="IPR000845">
    <property type="entry name" value="Nucleoside_phosphorylase_d"/>
</dbReference>
<proteinExistence type="predicted"/>
<keyword evidence="1" id="KW-0812">Transmembrane</keyword>
<gene>
    <name evidence="3" type="ORF">ACFFTR_04365</name>
</gene>
<dbReference type="Pfam" id="PF01048">
    <property type="entry name" value="PNP_UDP_1"/>
    <property type="match status" value="1"/>
</dbReference>
<dbReference type="RefSeq" id="WP_223101061.1">
    <property type="nucleotide sequence ID" value="NZ_CP061913.1"/>
</dbReference>
<dbReference type="InterPro" id="IPR035994">
    <property type="entry name" value="Nucleoside_phosphorylase_sf"/>
</dbReference>
<feature type="transmembrane region" description="Helical" evidence="1">
    <location>
        <begin position="110"/>
        <end position="131"/>
    </location>
</feature>
<organism evidence="3 4">
    <name type="scientific">Dactylosporangium vinaceum</name>
    <dbReference type="NCBI Taxonomy" id="53362"/>
    <lineage>
        <taxon>Bacteria</taxon>
        <taxon>Bacillati</taxon>
        <taxon>Actinomycetota</taxon>
        <taxon>Actinomycetes</taxon>
        <taxon>Micromonosporales</taxon>
        <taxon>Micromonosporaceae</taxon>
        <taxon>Dactylosporangium</taxon>
    </lineage>
</organism>
<dbReference type="Proteomes" id="UP001589608">
    <property type="component" value="Unassembled WGS sequence"/>
</dbReference>
<dbReference type="Gene3D" id="3.40.50.1580">
    <property type="entry name" value="Nucleoside phosphorylase domain"/>
    <property type="match status" value="1"/>
</dbReference>
<feature type="domain" description="Nucleoside phosphorylase" evidence="2">
    <location>
        <begin position="408"/>
        <end position="640"/>
    </location>
</feature>
<dbReference type="SUPFAM" id="SSF53167">
    <property type="entry name" value="Purine and uridine phosphorylases"/>
    <property type="match status" value="1"/>
</dbReference>
<name>A0ABV5M0I0_9ACTN</name>
<feature type="transmembrane region" description="Helical" evidence="1">
    <location>
        <begin position="137"/>
        <end position="166"/>
    </location>
</feature>
<dbReference type="EMBL" id="JBHMCA010000014">
    <property type="protein sequence ID" value="MFB9442320.1"/>
    <property type="molecule type" value="Genomic_DNA"/>
</dbReference>
<evidence type="ECO:0000313" key="4">
    <source>
        <dbReference type="Proteomes" id="UP001589608"/>
    </source>
</evidence>
<sequence>MEAHRTTAVRADSGAGRASWRDCQAAARAVREAEFGDEALSVVRPRGVLGIFRARAPLAVMLYAASRDGRLVWRSPGAFALLRPPTDKAMRRPPGLRPALLRLVDRRWDFLAMALPPGIALLSTLILALSVDVVGRTAVIIVGLPLALLAALYLAILMTLMLVIAVRRTYRDFRHPQRPRDVALADLLPSYRWSMILCHQEDPQHAEELLRAVDRHFGRLLVGEARRVGDEIGVTMLGATAAATLVCISAGITTGPMRGRVARWSGGDIVDAATLRVTAKRSRRLFPQFDRGAFAFWYLGGVTALLALMATLVPDWERDTCGAADCAGRPTSYLEALHWLMQRLFFTDPEGLSPKSYEAWTVGWTVSLLTPVGVLVLIAAAFRFRRARKTDMELNEAAEAVLHQTTTVLLLVATPIERTAVLAAVRAANDTEPEVRFVQSQTVLNLGRISGAEILLVQTGPGAVGPSAAAITAAALIQNVSPDYIILTGLCFGLRPERQALGNVVVSAQMRAIDHRKVLDGIDGTQQTLIRGDLVSASTRLTQSFAALEYNFTCTTVHHGTMLSSSTLVNSEQLVDELLRIDPEAQGGEMEGAGVYAAAAPEKTDWIIVKGICDWGHDKTDDAQRLAADNAAAFVVHVIKHGALDNAPVGGAQRR</sequence>
<evidence type="ECO:0000256" key="1">
    <source>
        <dbReference type="SAM" id="Phobius"/>
    </source>
</evidence>
<keyword evidence="1" id="KW-1133">Transmembrane helix</keyword>
<accession>A0ABV5M0I0</accession>
<dbReference type="PANTHER" id="PTHR46832:SF1">
    <property type="entry name" value="5'-METHYLTHIOADENOSINE_S-ADENOSYLHOMOCYSTEINE NUCLEOSIDASE"/>
    <property type="match status" value="1"/>
</dbReference>
<keyword evidence="1" id="KW-0472">Membrane</keyword>
<protein>
    <recommendedName>
        <fullName evidence="2">Nucleoside phosphorylase domain-containing protein</fullName>
    </recommendedName>
</protein>
<evidence type="ECO:0000313" key="3">
    <source>
        <dbReference type="EMBL" id="MFB9442320.1"/>
    </source>
</evidence>
<dbReference type="PANTHER" id="PTHR46832">
    <property type="entry name" value="5'-METHYLTHIOADENOSINE/S-ADENOSYLHOMOCYSTEINE NUCLEOSIDASE"/>
    <property type="match status" value="1"/>
</dbReference>
<keyword evidence="4" id="KW-1185">Reference proteome</keyword>
<feature type="transmembrane region" description="Helical" evidence="1">
    <location>
        <begin position="293"/>
        <end position="313"/>
    </location>
</feature>
<comment type="caution">
    <text evidence="3">The sequence shown here is derived from an EMBL/GenBank/DDBJ whole genome shotgun (WGS) entry which is preliminary data.</text>
</comment>
<feature type="transmembrane region" description="Helical" evidence="1">
    <location>
        <begin position="362"/>
        <end position="382"/>
    </location>
</feature>
<reference evidence="3 4" key="1">
    <citation type="submission" date="2024-09" db="EMBL/GenBank/DDBJ databases">
        <authorList>
            <person name="Sun Q."/>
            <person name="Mori K."/>
        </authorList>
    </citation>
    <scope>NUCLEOTIDE SEQUENCE [LARGE SCALE GENOMIC DNA]</scope>
    <source>
        <strain evidence="3 4">JCM 3307</strain>
    </source>
</reference>